<dbReference type="EMBL" id="FNLL01000010">
    <property type="protein sequence ID" value="SDU49433.1"/>
    <property type="molecule type" value="Genomic_DNA"/>
</dbReference>
<dbReference type="Pfam" id="PF01243">
    <property type="entry name" value="PNPOx_N"/>
    <property type="match status" value="1"/>
</dbReference>
<dbReference type="Proteomes" id="UP000199608">
    <property type="component" value="Unassembled WGS sequence"/>
</dbReference>
<dbReference type="RefSeq" id="WP_092236259.1">
    <property type="nucleotide sequence ID" value="NZ_FNLL01000010.1"/>
</dbReference>
<feature type="domain" description="Pyridoxamine 5'-phosphate oxidase N-terminal" evidence="1">
    <location>
        <begin position="9"/>
        <end position="106"/>
    </location>
</feature>
<proteinExistence type="predicted"/>
<evidence type="ECO:0000313" key="3">
    <source>
        <dbReference type="Proteomes" id="UP000199608"/>
    </source>
</evidence>
<sequence length="161" mass="18968">MDKEIQNKTSRLINETRVMTLAVSDKDIPWSSPVYFVFNDNGFYFFSNENSRHIQYAKDQKNISASIFQDADRMDEIFGFQMSGKLEKVSKKTRYLVIVKKYVAKFNFLEKIFGPQIVKNKRFFLEKFKSQLYCFHPDKIFLSDNSKATGKRSQINLNNIT</sequence>
<accession>A0A1H2IZ57</accession>
<organism evidence="2 3">
    <name type="scientific">Desulfobacula phenolica</name>
    <dbReference type="NCBI Taxonomy" id="90732"/>
    <lineage>
        <taxon>Bacteria</taxon>
        <taxon>Pseudomonadati</taxon>
        <taxon>Thermodesulfobacteriota</taxon>
        <taxon>Desulfobacteria</taxon>
        <taxon>Desulfobacterales</taxon>
        <taxon>Desulfobacteraceae</taxon>
        <taxon>Desulfobacula</taxon>
    </lineage>
</organism>
<gene>
    <name evidence="2" type="ORF">SAMN04487931_11030</name>
</gene>
<dbReference type="Gene3D" id="2.30.110.10">
    <property type="entry name" value="Electron Transport, Fmn-binding Protein, Chain A"/>
    <property type="match status" value="1"/>
</dbReference>
<dbReference type="SUPFAM" id="SSF50475">
    <property type="entry name" value="FMN-binding split barrel"/>
    <property type="match status" value="1"/>
</dbReference>
<name>A0A1H2IZ57_9BACT</name>
<evidence type="ECO:0000259" key="1">
    <source>
        <dbReference type="Pfam" id="PF01243"/>
    </source>
</evidence>
<dbReference type="InterPro" id="IPR011576">
    <property type="entry name" value="Pyridox_Oxase_N"/>
</dbReference>
<dbReference type="AlphaFoldDB" id="A0A1H2IZ57"/>
<dbReference type="InterPro" id="IPR012349">
    <property type="entry name" value="Split_barrel_FMN-bd"/>
</dbReference>
<protein>
    <recommendedName>
        <fullName evidence="1">Pyridoxamine 5'-phosphate oxidase N-terminal domain-containing protein</fullName>
    </recommendedName>
</protein>
<keyword evidence="3" id="KW-1185">Reference proteome</keyword>
<reference evidence="3" key="1">
    <citation type="submission" date="2016-10" db="EMBL/GenBank/DDBJ databases">
        <authorList>
            <person name="Varghese N."/>
            <person name="Submissions S."/>
        </authorList>
    </citation>
    <scope>NUCLEOTIDE SEQUENCE [LARGE SCALE GENOMIC DNA]</scope>
    <source>
        <strain evidence="3">DSM 3384</strain>
    </source>
</reference>
<evidence type="ECO:0000313" key="2">
    <source>
        <dbReference type="EMBL" id="SDU49433.1"/>
    </source>
</evidence>